<dbReference type="InterPro" id="IPR052709">
    <property type="entry name" value="Transposase-MT_Hybrid"/>
</dbReference>
<dbReference type="Gene3D" id="1.10.10.1450">
    <property type="match status" value="1"/>
</dbReference>
<dbReference type="PANTHER" id="PTHR46060:SF1">
    <property type="entry name" value="MARINER MOS1 TRANSPOSASE-LIKE PROTEIN"/>
    <property type="match status" value="1"/>
</dbReference>
<evidence type="ECO:0000313" key="2">
    <source>
        <dbReference type="EMBL" id="GBN70096.1"/>
    </source>
</evidence>
<dbReference type="InterPro" id="IPR041426">
    <property type="entry name" value="Mos1_HTH"/>
</dbReference>
<dbReference type="Pfam" id="PF17906">
    <property type="entry name" value="HTH_48"/>
    <property type="match status" value="1"/>
</dbReference>
<accession>A0A4Y2R3E4</accession>
<gene>
    <name evidence="3" type="ORF">AVEN_175738_1</name>
    <name evidence="2" type="ORF">AVEN_198340_1</name>
</gene>
<comment type="caution">
    <text evidence="3">The sequence shown here is derived from an EMBL/GenBank/DDBJ whole genome shotgun (WGS) entry which is preliminary data.</text>
</comment>
<dbReference type="Proteomes" id="UP000499080">
    <property type="component" value="Unassembled WGS sequence"/>
</dbReference>
<dbReference type="EMBL" id="BGPR01015675">
    <property type="protein sequence ID" value="GBN70197.1"/>
    <property type="molecule type" value="Genomic_DNA"/>
</dbReference>
<evidence type="ECO:0000313" key="4">
    <source>
        <dbReference type="Proteomes" id="UP000499080"/>
    </source>
</evidence>
<keyword evidence="4" id="KW-1185">Reference proteome</keyword>
<name>A0A4Y2R3E4_ARAVE</name>
<evidence type="ECO:0000313" key="3">
    <source>
        <dbReference type="EMBL" id="GBN70197.1"/>
    </source>
</evidence>
<sequence>MEEFESVYVCLRVFKMPQSIENPADYKIRSVIRFLLAKDVKAAEIYRHISEVYGENFMSQGIVRKWVRAFKDDRTNVHDEERNG</sequence>
<feature type="domain" description="Mos1 transposase HTH" evidence="1">
    <location>
        <begin position="27"/>
        <end position="72"/>
    </location>
</feature>
<reference evidence="3 4" key="1">
    <citation type="journal article" date="2019" name="Sci. Rep.">
        <title>Orb-weaving spider Araneus ventricosus genome elucidates the spidroin gene catalogue.</title>
        <authorList>
            <person name="Kono N."/>
            <person name="Nakamura H."/>
            <person name="Ohtoshi R."/>
            <person name="Moran D.A.P."/>
            <person name="Shinohara A."/>
            <person name="Yoshida Y."/>
            <person name="Fujiwara M."/>
            <person name="Mori M."/>
            <person name="Tomita M."/>
            <person name="Arakawa K."/>
        </authorList>
    </citation>
    <scope>NUCLEOTIDE SEQUENCE [LARGE SCALE GENOMIC DNA]</scope>
</reference>
<protein>
    <recommendedName>
        <fullName evidence="1">Mos1 transposase HTH domain-containing protein</fullName>
    </recommendedName>
</protein>
<evidence type="ECO:0000259" key="1">
    <source>
        <dbReference type="Pfam" id="PF17906"/>
    </source>
</evidence>
<proteinExistence type="predicted"/>
<dbReference type="OrthoDB" id="8191996at2759"/>
<organism evidence="3 4">
    <name type="scientific">Araneus ventricosus</name>
    <name type="common">Orbweaver spider</name>
    <name type="synonym">Epeira ventricosa</name>
    <dbReference type="NCBI Taxonomy" id="182803"/>
    <lineage>
        <taxon>Eukaryota</taxon>
        <taxon>Metazoa</taxon>
        <taxon>Ecdysozoa</taxon>
        <taxon>Arthropoda</taxon>
        <taxon>Chelicerata</taxon>
        <taxon>Arachnida</taxon>
        <taxon>Araneae</taxon>
        <taxon>Araneomorphae</taxon>
        <taxon>Entelegynae</taxon>
        <taxon>Araneoidea</taxon>
        <taxon>Araneidae</taxon>
        <taxon>Araneus</taxon>
    </lineage>
</organism>
<dbReference type="PANTHER" id="PTHR46060">
    <property type="entry name" value="MARINER MOS1 TRANSPOSASE-LIKE PROTEIN"/>
    <property type="match status" value="1"/>
</dbReference>
<dbReference type="AlphaFoldDB" id="A0A4Y2R3E4"/>
<dbReference type="EMBL" id="BGPR01015653">
    <property type="protein sequence ID" value="GBN70096.1"/>
    <property type="molecule type" value="Genomic_DNA"/>
</dbReference>